<evidence type="ECO:0000313" key="2">
    <source>
        <dbReference type="Proteomes" id="UP000318478"/>
    </source>
</evidence>
<proteinExistence type="predicted"/>
<accession>A0A5C5ZEL1</accession>
<dbReference type="AlphaFoldDB" id="A0A5C5ZEL1"/>
<keyword evidence="2" id="KW-1185">Reference proteome</keyword>
<gene>
    <name evidence="1" type="ORF">Pla123a_03770</name>
</gene>
<sequence length="244" mass="27646">MIRLLGVFAAFVGAVVVAAEPRPLLVIQERDPWRMVMGSDSAKFVLYDDGSIIYLRSEPIPGDPFARRTVADAKAQVEKLLGFDIATAEDNYELTWTTDQVTTTVWTPAKQIRIYGNWRERPARGDREQWATLPAELRQALTRIEEQREAEGKPWLPESIEVMLWPYGNAPQESIVWPAAWPGLDAPTTLNRENLYLVFMPSELLPDLQKFLAARKRKGAVLIGGKKMSAAYRFPFVGEQAWMP</sequence>
<protein>
    <submittedName>
        <fullName evidence="1">Uncharacterized protein</fullName>
    </submittedName>
</protein>
<evidence type="ECO:0000313" key="1">
    <source>
        <dbReference type="EMBL" id="TWT85570.1"/>
    </source>
</evidence>
<name>A0A5C5ZEL1_9BACT</name>
<dbReference type="EMBL" id="SJPO01000001">
    <property type="protein sequence ID" value="TWT85570.1"/>
    <property type="molecule type" value="Genomic_DNA"/>
</dbReference>
<dbReference type="RefSeq" id="WP_146583828.1">
    <property type="nucleotide sequence ID" value="NZ_SJPO01000001.1"/>
</dbReference>
<reference evidence="1 2" key="1">
    <citation type="submission" date="2019-02" db="EMBL/GenBank/DDBJ databases">
        <title>Deep-cultivation of Planctomycetes and their phenomic and genomic characterization uncovers novel biology.</title>
        <authorList>
            <person name="Wiegand S."/>
            <person name="Jogler M."/>
            <person name="Boedeker C."/>
            <person name="Pinto D."/>
            <person name="Vollmers J."/>
            <person name="Rivas-Marin E."/>
            <person name="Kohn T."/>
            <person name="Peeters S.H."/>
            <person name="Heuer A."/>
            <person name="Rast P."/>
            <person name="Oberbeckmann S."/>
            <person name="Bunk B."/>
            <person name="Jeske O."/>
            <person name="Meyerdierks A."/>
            <person name="Storesund J.E."/>
            <person name="Kallscheuer N."/>
            <person name="Luecker S."/>
            <person name="Lage O.M."/>
            <person name="Pohl T."/>
            <person name="Merkel B.J."/>
            <person name="Hornburger P."/>
            <person name="Mueller R.-W."/>
            <person name="Bruemmer F."/>
            <person name="Labrenz M."/>
            <person name="Spormann A.M."/>
            <person name="Op Den Camp H."/>
            <person name="Overmann J."/>
            <person name="Amann R."/>
            <person name="Jetten M.S.M."/>
            <person name="Mascher T."/>
            <person name="Medema M.H."/>
            <person name="Devos D.P."/>
            <person name="Kaster A.-K."/>
            <person name="Ovreas L."/>
            <person name="Rohde M."/>
            <person name="Galperin M.Y."/>
            <person name="Jogler C."/>
        </authorList>
    </citation>
    <scope>NUCLEOTIDE SEQUENCE [LARGE SCALE GENOMIC DNA]</scope>
    <source>
        <strain evidence="1 2">Pla123a</strain>
    </source>
</reference>
<organism evidence="1 2">
    <name type="scientific">Posidoniimonas polymericola</name>
    <dbReference type="NCBI Taxonomy" id="2528002"/>
    <lineage>
        <taxon>Bacteria</taxon>
        <taxon>Pseudomonadati</taxon>
        <taxon>Planctomycetota</taxon>
        <taxon>Planctomycetia</taxon>
        <taxon>Pirellulales</taxon>
        <taxon>Lacipirellulaceae</taxon>
        <taxon>Posidoniimonas</taxon>
    </lineage>
</organism>
<comment type="caution">
    <text evidence="1">The sequence shown here is derived from an EMBL/GenBank/DDBJ whole genome shotgun (WGS) entry which is preliminary data.</text>
</comment>
<dbReference type="OrthoDB" id="980389at2"/>
<dbReference type="Proteomes" id="UP000318478">
    <property type="component" value="Unassembled WGS sequence"/>
</dbReference>